<feature type="transmembrane region" description="Helical" evidence="2">
    <location>
        <begin position="32"/>
        <end position="52"/>
    </location>
</feature>
<evidence type="ECO:0000313" key="3">
    <source>
        <dbReference type="EMBL" id="KEH32711.1"/>
    </source>
</evidence>
<accession>G7ZZV9</accession>
<dbReference type="PaxDb" id="3880-AES84747"/>
<dbReference type="EMBL" id="CM001220">
    <property type="protein sequence ID" value="KEH32711.1"/>
    <property type="molecule type" value="Genomic_DNA"/>
</dbReference>
<dbReference type="Proteomes" id="UP000002051">
    <property type="component" value="Chromosome 4"/>
</dbReference>
<evidence type="ECO:0000256" key="2">
    <source>
        <dbReference type="SAM" id="Phobius"/>
    </source>
</evidence>
<evidence type="ECO:0000313" key="4">
    <source>
        <dbReference type="EnsemblPlants" id="KEH32711"/>
    </source>
</evidence>
<gene>
    <name evidence="3" type="ordered locus">MTR_4g134270</name>
</gene>
<evidence type="ECO:0000313" key="5">
    <source>
        <dbReference type="Proteomes" id="UP000002051"/>
    </source>
</evidence>
<reference evidence="3 5" key="2">
    <citation type="journal article" date="2014" name="BMC Genomics">
        <title>An improved genome release (version Mt4.0) for the model legume Medicago truncatula.</title>
        <authorList>
            <person name="Tang H."/>
            <person name="Krishnakumar V."/>
            <person name="Bidwell S."/>
            <person name="Rosen B."/>
            <person name="Chan A."/>
            <person name="Zhou S."/>
            <person name="Gentzbittel L."/>
            <person name="Childs K.L."/>
            <person name="Yandell M."/>
            <person name="Gundlach H."/>
            <person name="Mayer K.F."/>
            <person name="Schwartz D.C."/>
            <person name="Town C.D."/>
        </authorList>
    </citation>
    <scope>GENOME REANNOTATION</scope>
    <source>
        <strain evidence="3">A17</strain>
        <strain evidence="4 5">cv. Jemalong A17</strain>
    </source>
</reference>
<keyword evidence="2" id="KW-1133">Transmembrane helix</keyword>
<proteinExistence type="predicted"/>
<keyword evidence="5" id="KW-1185">Reference proteome</keyword>
<name>G7ZZV9_MEDTR</name>
<reference evidence="4" key="3">
    <citation type="submission" date="2015-04" db="UniProtKB">
        <authorList>
            <consortium name="EnsemblPlants"/>
        </authorList>
    </citation>
    <scope>IDENTIFICATION</scope>
    <source>
        <strain evidence="4">cv. Jemalong A17</strain>
    </source>
</reference>
<evidence type="ECO:0000256" key="1">
    <source>
        <dbReference type="SAM" id="MobiDB-lite"/>
    </source>
</evidence>
<keyword evidence="2 3" id="KW-0812">Transmembrane</keyword>
<dbReference type="AlphaFoldDB" id="G7ZZV9"/>
<reference evidence="3 5" key="1">
    <citation type="journal article" date="2011" name="Nature">
        <title>The Medicago genome provides insight into the evolution of rhizobial symbioses.</title>
        <authorList>
            <person name="Young N.D."/>
            <person name="Debelle F."/>
            <person name="Oldroyd G.E."/>
            <person name="Geurts R."/>
            <person name="Cannon S.B."/>
            <person name="Udvardi M.K."/>
            <person name="Benedito V.A."/>
            <person name="Mayer K.F."/>
            <person name="Gouzy J."/>
            <person name="Schoof H."/>
            <person name="Van de Peer Y."/>
            <person name="Proost S."/>
            <person name="Cook D.R."/>
            <person name="Meyers B.C."/>
            <person name="Spannagl M."/>
            <person name="Cheung F."/>
            <person name="De Mita S."/>
            <person name="Krishnakumar V."/>
            <person name="Gundlach H."/>
            <person name="Zhou S."/>
            <person name="Mudge J."/>
            <person name="Bharti A.K."/>
            <person name="Murray J.D."/>
            <person name="Naoumkina M.A."/>
            <person name="Rosen B."/>
            <person name="Silverstein K.A."/>
            <person name="Tang H."/>
            <person name="Rombauts S."/>
            <person name="Zhao P.X."/>
            <person name="Zhou P."/>
            <person name="Barbe V."/>
            <person name="Bardou P."/>
            <person name="Bechner M."/>
            <person name="Bellec A."/>
            <person name="Berger A."/>
            <person name="Berges H."/>
            <person name="Bidwell S."/>
            <person name="Bisseling T."/>
            <person name="Choisne N."/>
            <person name="Couloux A."/>
            <person name="Denny R."/>
            <person name="Deshpande S."/>
            <person name="Dai X."/>
            <person name="Doyle J.J."/>
            <person name="Dudez A.M."/>
            <person name="Farmer A.D."/>
            <person name="Fouteau S."/>
            <person name="Franken C."/>
            <person name="Gibelin C."/>
            <person name="Gish J."/>
            <person name="Goldstein S."/>
            <person name="Gonzalez A.J."/>
            <person name="Green P.J."/>
            <person name="Hallab A."/>
            <person name="Hartog M."/>
            <person name="Hua A."/>
            <person name="Humphray S.J."/>
            <person name="Jeong D.H."/>
            <person name="Jing Y."/>
            <person name="Jocker A."/>
            <person name="Kenton S.M."/>
            <person name="Kim D.J."/>
            <person name="Klee K."/>
            <person name="Lai H."/>
            <person name="Lang C."/>
            <person name="Lin S."/>
            <person name="Macmil S.L."/>
            <person name="Magdelenat G."/>
            <person name="Matthews L."/>
            <person name="McCorrison J."/>
            <person name="Monaghan E.L."/>
            <person name="Mun J.H."/>
            <person name="Najar F.Z."/>
            <person name="Nicholson C."/>
            <person name="Noirot C."/>
            <person name="O'Bleness M."/>
            <person name="Paule C.R."/>
            <person name="Poulain J."/>
            <person name="Prion F."/>
            <person name="Qin B."/>
            <person name="Qu C."/>
            <person name="Retzel E.F."/>
            <person name="Riddle C."/>
            <person name="Sallet E."/>
            <person name="Samain S."/>
            <person name="Samson N."/>
            <person name="Sanders I."/>
            <person name="Saurat O."/>
            <person name="Scarpelli C."/>
            <person name="Schiex T."/>
            <person name="Segurens B."/>
            <person name="Severin A.J."/>
            <person name="Sherrier D.J."/>
            <person name="Shi R."/>
            <person name="Sims S."/>
            <person name="Singer S.R."/>
            <person name="Sinharoy S."/>
            <person name="Sterck L."/>
            <person name="Viollet A."/>
            <person name="Wang B.B."/>
            <person name="Wang K."/>
            <person name="Wang M."/>
            <person name="Wang X."/>
            <person name="Warfsmann J."/>
            <person name="Weissenbach J."/>
            <person name="White D.D."/>
            <person name="White J.D."/>
            <person name="Wiley G.B."/>
            <person name="Wincker P."/>
            <person name="Xing Y."/>
            <person name="Yang L."/>
            <person name="Yao Z."/>
            <person name="Ying F."/>
            <person name="Zhai J."/>
            <person name="Zhou L."/>
            <person name="Zuber A."/>
            <person name="Denarie J."/>
            <person name="Dixon R.A."/>
            <person name="May G.D."/>
            <person name="Schwartz D.C."/>
            <person name="Rogers J."/>
            <person name="Quetier F."/>
            <person name="Town C.D."/>
            <person name="Roe B.A."/>
        </authorList>
    </citation>
    <scope>NUCLEOTIDE SEQUENCE [LARGE SCALE GENOMIC DNA]</scope>
    <source>
        <strain evidence="3">A17</strain>
        <strain evidence="4 5">cv. Jemalong A17</strain>
    </source>
</reference>
<organism evidence="3 5">
    <name type="scientific">Medicago truncatula</name>
    <name type="common">Barrel medic</name>
    <name type="synonym">Medicago tribuloides</name>
    <dbReference type="NCBI Taxonomy" id="3880"/>
    <lineage>
        <taxon>Eukaryota</taxon>
        <taxon>Viridiplantae</taxon>
        <taxon>Streptophyta</taxon>
        <taxon>Embryophyta</taxon>
        <taxon>Tracheophyta</taxon>
        <taxon>Spermatophyta</taxon>
        <taxon>Magnoliopsida</taxon>
        <taxon>eudicotyledons</taxon>
        <taxon>Gunneridae</taxon>
        <taxon>Pentapetalae</taxon>
        <taxon>rosids</taxon>
        <taxon>fabids</taxon>
        <taxon>Fabales</taxon>
        <taxon>Fabaceae</taxon>
        <taxon>Papilionoideae</taxon>
        <taxon>50 kb inversion clade</taxon>
        <taxon>NPAAA clade</taxon>
        <taxon>Hologalegina</taxon>
        <taxon>IRL clade</taxon>
        <taxon>Trifolieae</taxon>
        <taxon>Medicago</taxon>
    </lineage>
</organism>
<dbReference type="EnsemblPlants" id="KEH32711">
    <property type="protein sequence ID" value="KEH32711"/>
    <property type="gene ID" value="MTR_4g134270"/>
</dbReference>
<sequence>MAFLALRTLLHHIPSIPTMAFLAPGTLLHHLQQWFFLLLAHFTTYCVHLFLLRPHSLPKVLSRFLPRLKDKGWMQVMKEIFGDEKFGSDSTNEDEKEQGRNREEEERRKKGEEETRKAEGVKGRNFWMR</sequence>
<keyword evidence="2" id="KW-0472">Membrane</keyword>
<feature type="compositionally biased region" description="Basic and acidic residues" evidence="1">
    <location>
        <begin position="97"/>
        <end position="122"/>
    </location>
</feature>
<protein>
    <submittedName>
        <fullName evidence="3">Transmembrane protein, putative</fullName>
    </submittedName>
</protein>
<dbReference type="HOGENOM" id="CLU_1951999_0_0_1"/>
<feature type="region of interest" description="Disordered" evidence="1">
    <location>
        <begin position="84"/>
        <end position="129"/>
    </location>
</feature>